<evidence type="ECO:0000313" key="3">
    <source>
        <dbReference type="EMBL" id="QHT83155.1"/>
    </source>
</evidence>
<dbReference type="Pfam" id="PF00348">
    <property type="entry name" value="polyprenyl_synt"/>
    <property type="match status" value="1"/>
</dbReference>
<name>A0A6C0HSP4_9ZZZZ</name>
<dbReference type="PANTHER" id="PTHR12001">
    <property type="entry name" value="GERANYLGERANYL PYROPHOSPHATE SYNTHASE"/>
    <property type="match status" value="1"/>
</dbReference>
<dbReference type="GO" id="GO:0046872">
    <property type="term" value="F:metal ion binding"/>
    <property type="evidence" value="ECO:0007669"/>
    <property type="project" value="UniProtKB-KW"/>
</dbReference>
<dbReference type="GO" id="GO:0008299">
    <property type="term" value="P:isoprenoid biosynthetic process"/>
    <property type="evidence" value="ECO:0007669"/>
    <property type="project" value="InterPro"/>
</dbReference>
<evidence type="ECO:0000256" key="1">
    <source>
        <dbReference type="ARBA" id="ARBA00022723"/>
    </source>
</evidence>
<dbReference type="Gene3D" id="1.10.600.10">
    <property type="entry name" value="Farnesyl Diphosphate Synthase"/>
    <property type="match status" value="1"/>
</dbReference>
<dbReference type="AlphaFoldDB" id="A0A6C0HSP4"/>
<reference evidence="3" key="1">
    <citation type="journal article" date="2020" name="Nature">
        <title>Giant virus diversity and host interactions through global metagenomics.</title>
        <authorList>
            <person name="Schulz F."/>
            <person name="Roux S."/>
            <person name="Paez-Espino D."/>
            <person name="Jungbluth S."/>
            <person name="Walsh D.A."/>
            <person name="Denef V.J."/>
            <person name="McMahon K.D."/>
            <person name="Konstantinidis K.T."/>
            <person name="Eloe-Fadrosh E.A."/>
            <person name="Kyrpides N.C."/>
            <person name="Woyke T."/>
        </authorList>
    </citation>
    <scope>NUCLEOTIDE SEQUENCE</scope>
    <source>
        <strain evidence="3">GVMAG-M-3300023184-167</strain>
    </source>
</reference>
<evidence type="ECO:0000256" key="2">
    <source>
        <dbReference type="ARBA" id="ARBA00022842"/>
    </source>
</evidence>
<proteinExistence type="predicted"/>
<dbReference type="InterPro" id="IPR008949">
    <property type="entry name" value="Isoprenoid_synthase_dom_sf"/>
</dbReference>
<dbReference type="GO" id="GO:0004659">
    <property type="term" value="F:prenyltransferase activity"/>
    <property type="evidence" value="ECO:0007669"/>
    <property type="project" value="InterPro"/>
</dbReference>
<sequence>MENELIEPVNYYIEMKGKNIRKIIFNIFAMYLGIDPKDVEFLEEFINVIHQSSLVIDDIEDDSFLRRNNECAHIKYGLPLSINAAYLSIFKQIDKFNKRDDISQPTKDKVVERIYYAHIGQGMDIYYAKNKFIPTVDDYCKMIEYKTGFMFYMILDLLMEKTKNVILKQKYNELLLSLYFFSLFFQIRDDYINLTDPTYWKEKGFCQDFDEQKISYLVTYCTNFKLDNYTLINSLMTKINKTDEDKMEILKLMKNNGLLDIVYNKLLELKQNVLNIINLDVIFQQLPFHQFDTIFNTSI</sequence>
<keyword evidence="2" id="KW-0460">Magnesium</keyword>
<dbReference type="InterPro" id="IPR000092">
    <property type="entry name" value="Polyprenyl_synt"/>
</dbReference>
<protein>
    <submittedName>
        <fullName evidence="3">Uncharacterized protein</fullName>
    </submittedName>
</protein>
<organism evidence="3">
    <name type="scientific">viral metagenome</name>
    <dbReference type="NCBI Taxonomy" id="1070528"/>
    <lineage>
        <taxon>unclassified sequences</taxon>
        <taxon>metagenomes</taxon>
        <taxon>organismal metagenomes</taxon>
    </lineage>
</organism>
<dbReference type="EMBL" id="MN740006">
    <property type="protein sequence ID" value="QHT83155.1"/>
    <property type="molecule type" value="Genomic_DNA"/>
</dbReference>
<keyword evidence="1" id="KW-0479">Metal-binding</keyword>
<dbReference type="PANTHER" id="PTHR12001:SF44">
    <property type="entry name" value="GERANYLGERANYL PYROPHOSPHATE SYNTHASE"/>
    <property type="match status" value="1"/>
</dbReference>
<dbReference type="SUPFAM" id="SSF48576">
    <property type="entry name" value="Terpenoid synthases"/>
    <property type="match status" value="1"/>
</dbReference>
<accession>A0A6C0HSP4</accession>